<feature type="domain" description="HTH marR-type" evidence="1">
    <location>
        <begin position="37"/>
        <end position="138"/>
    </location>
</feature>
<gene>
    <name evidence="2" type="ORF">ABT276_18705</name>
</gene>
<dbReference type="Pfam" id="PF12802">
    <property type="entry name" value="MarR_2"/>
    <property type="match status" value="1"/>
</dbReference>
<dbReference type="InterPro" id="IPR000835">
    <property type="entry name" value="HTH_MarR-typ"/>
</dbReference>
<sequence length="173" mass="18131">MPSPSQDPSADAPSPGPELLGTRLRLLLSLLDDGVAAVHDHLGLEGVRPRYVPALRALAADGPSSIQELAAATAVTHSAASQTVAQLVREDLVTVGPGSDGRRRIASLTARAESLLPALDAEWRATAAAAAAFEAELSFPLSKLIGEALEALRRRPMHKRILDAAPLPTRHGH</sequence>
<protein>
    <submittedName>
        <fullName evidence="2">Helix-turn-helix domain-containing protein</fullName>
    </submittedName>
</protein>
<dbReference type="InterPro" id="IPR036390">
    <property type="entry name" value="WH_DNA-bd_sf"/>
</dbReference>
<name>A0ABV1UX52_9ACTN</name>
<comment type="caution">
    <text evidence="2">The sequence shown here is derived from an EMBL/GenBank/DDBJ whole genome shotgun (WGS) entry which is preliminary data.</text>
</comment>
<dbReference type="RefSeq" id="WP_351976944.1">
    <property type="nucleotide sequence ID" value="NZ_JBEPBX010000016.1"/>
</dbReference>
<dbReference type="SUPFAM" id="SSF46785">
    <property type="entry name" value="Winged helix' DNA-binding domain"/>
    <property type="match status" value="1"/>
</dbReference>
<evidence type="ECO:0000313" key="3">
    <source>
        <dbReference type="Proteomes" id="UP001445472"/>
    </source>
</evidence>
<dbReference type="EMBL" id="JBEPBX010000016">
    <property type="protein sequence ID" value="MER6615354.1"/>
    <property type="molecule type" value="Genomic_DNA"/>
</dbReference>
<keyword evidence="3" id="KW-1185">Reference proteome</keyword>
<evidence type="ECO:0000313" key="2">
    <source>
        <dbReference type="EMBL" id="MER6615354.1"/>
    </source>
</evidence>
<dbReference type="SMART" id="SM00347">
    <property type="entry name" value="HTH_MARR"/>
    <property type="match status" value="1"/>
</dbReference>
<organism evidence="2 3">
    <name type="scientific">Streptomyces xantholiticus</name>
    <dbReference type="NCBI Taxonomy" id="68285"/>
    <lineage>
        <taxon>Bacteria</taxon>
        <taxon>Bacillati</taxon>
        <taxon>Actinomycetota</taxon>
        <taxon>Actinomycetes</taxon>
        <taxon>Kitasatosporales</taxon>
        <taxon>Streptomycetaceae</taxon>
        <taxon>Streptomyces</taxon>
    </lineage>
</organism>
<dbReference type="Gene3D" id="1.10.10.10">
    <property type="entry name" value="Winged helix-like DNA-binding domain superfamily/Winged helix DNA-binding domain"/>
    <property type="match status" value="1"/>
</dbReference>
<reference evidence="2 3" key="1">
    <citation type="submission" date="2024-06" db="EMBL/GenBank/DDBJ databases">
        <title>The Natural Products Discovery Center: Release of the First 8490 Sequenced Strains for Exploring Actinobacteria Biosynthetic Diversity.</title>
        <authorList>
            <person name="Kalkreuter E."/>
            <person name="Kautsar S.A."/>
            <person name="Yang D."/>
            <person name="Bader C.D."/>
            <person name="Teijaro C.N."/>
            <person name="Fluegel L."/>
            <person name="Davis C.M."/>
            <person name="Simpson J.R."/>
            <person name="Lauterbach L."/>
            <person name="Steele A.D."/>
            <person name="Gui C."/>
            <person name="Meng S."/>
            <person name="Li G."/>
            <person name="Viehrig K."/>
            <person name="Ye F."/>
            <person name="Su P."/>
            <person name="Kiefer A.F."/>
            <person name="Nichols A."/>
            <person name="Cepeda A.J."/>
            <person name="Yan W."/>
            <person name="Fan B."/>
            <person name="Jiang Y."/>
            <person name="Adhikari A."/>
            <person name="Zheng C.-J."/>
            <person name="Schuster L."/>
            <person name="Cowan T.M."/>
            <person name="Smanski M.J."/>
            <person name="Chevrette M.G."/>
            <person name="De Carvalho L.P.S."/>
            <person name="Shen B."/>
        </authorList>
    </citation>
    <scope>NUCLEOTIDE SEQUENCE [LARGE SCALE GENOMIC DNA]</scope>
    <source>
        <strain evidence="2 3">NPDC000837</strain>
    </source>
</reference>
<dbReference type="InterPro" id="IPR036388">
    <property type="entry name" value="WH-like_DNA-bd_sf"/>
</dbReference>
<proteinExistence type="predicted"/>
<dbReference type="Proteomes" id="UP001445472">
    <property type="component" value="Unassembled WGS sequence"/>
</dbReference>
<accession>A0ABV1UX52</accession>
<evidence type="ECO:0000259" key="1">
    <source>
        <dbReference type="SMART" id="SM00347"/>
    </source>
</evidence>